<accession>A0ABR8WPG0</accession>
<dbReference type="RefSeq" id="WP_251833985.1">
    <property type="nucleotide sequence ID" value="NZ_JACSPS010000003.1"/>
</dbReference>
<dbReference type="PROSITE" id="PS51257">
    <property type="entry name" value="PROKAR_LIPOPROTEIN"/>
    <property type="match status" value="1"/>
</dbReference>
<evidence type="ECO:0000313" key="3">
    <source>
        <dbReference type="Proteomes" id="UP000626242"/>
    </source>
</evidence>
<evidence type="ECO:0000256" key="1">
    <source>
        <dbReference type="SAM" id="SignalP"/>
    </source>
</evidence>
<evidence type="ECO:0000313" key="2">
    <source>
        <dbReference type="EMBL" id="MBD8018778.1"/>
    </source>
</evidence>
<keyword evidence="1" id="KW-0732">Signal</keyword>
<feature type="signal peptide" evidence="1">
    <location>
        <begin position="1"/>
        <end position="24"/>
    </location>
</feature>
<keyword evidence="3" id="KW-1185">Reference proteome</keyword>
<dbReference type="EMBL" id="JACSPS010000003">
    <property type="protein sequence ID" value="MBD8018778.1"/>
    <property type="molecule type" value="Genomic_DNA"/>
</dbReference>
<gene>
    <name evidence="2" type="ORF">H9628_09860</name>
</gene>
<reference evidence="2 3" key="1">
    <citation type="submission" date="2020-08" db="EMBL/GenBank/DDBJ databases">
        <title>A Genomic Blueprint of the Chicken Gut Microbiome.</title>
        <authorList>
            <person name="Gilroy R."/>
            <person name="Ravi A."/>
            <person name="Getino M."/>
            <person name="Pursley I."/>
            <person name="Horton D.L."/>
            <person name="Alikhan N.-F."/>
            <person name="Baker D."/>
            <person name="Gharbi K."/>
            <person name="Hall N."/>
            <person name="Watson M."/>
            <person name="Adriaenssens E.M."/>
            <person name="Foster-Nyarko E."/>
            <person name="Jarju S."/>
            <person name="Secka A."/>
            <person name="Antonio M."/>
            <person name="Oren A."/>
            <person name="Chaudhuri R."/>
            <person name="La Ragione R.M."/>
            <person name="Hildebrand F."/>
            <person name="Pallen M.J."/>
        </authorList>
    </citation>
    <scope>NUCLEOTIDE SEQUENCE [LARGE SCALE GENOMIC DNA]</scope>
    <source>
        <strain evidence="2 3">Sa1CVA4</strain>
    </source>
</reference>
<sequence length="128" mass="14308">MMKTRLLRLSVLMLAFTMTSCDQILDNYWDRKAQEQYVSPYKGIYKGTYSGDEVGTITIEVAKSGNTSLTKTSQFGTDDSFSSGKVMDDGSLYSVRLQSGFTLLGNLNTKSGTWKMGEWNGNWSVLKQ</sequence>
<evidence type="ECO:0008006" key="4">
    <source>
        <dbReference type="Google" id="ProtNLM"/>
    </source>
</evidence>
<name>A0ABR8WPG0_9FLAO</name>
<dbReference type="Proteomes" id="UP000626242">
    <property type="component" value="Unassembled WGS sequence"/>
</dbReference>
<proteinExistence type="predicted"/>
<protein>
    <recommendedName>
        <fullName evidence="4">Lipoprotein</fullName>
    </recommendedName>
</protein>
<feature type="chain" id="PRO_5047013466" description="Lipoprotein" evidence="1">
    <location>
        <begin position="25"/>
        <end position="128"/>
    </location>
</feature>
<comment type="caution">
    <text evidence="2">The sequence shown here is derived from an EMBL/GenBank/DDBJ whole genome shotgun (WGS) entry which is preliminary data.</text>
</comment>
<organism evidence="2 3">
    <name type="scientific">Kaistella pullorum</name>
    <dbReference type="NCBI Taxonomy" id="2763074"/>
    <lineage>
        <taxon>Bacteria</taxon>
        <taxon>Pseudomonadati</taxon>
        <taxon>Bacteroidota</taxon>
        <taxon>Flavobacteriia</taxon>
        <taxon>Flavobacteriales</taxon>
        <taxon>Weeksellaceae</taxon>
        <taxon>Chryseobacterium group</taxon>
        <taxon>Kaistella</taxon>
    </lineage>
</organism>